<protein>
    <submittedName>
        <fullName evidence="3">DUF58 domain-containing protein</fullName>
    </submittedName>
</protein>
<feature type="transmembrane region" description="Helical" evidence="1">
    <location>
        <begin position="7"/>
        <end position="24"/>
    </location>
</feature>
<dbReference type="AlphaFoldDB" id="A0A2T5FVF5"/>
<accession>A0A2T5FVF5</accession>
<dbReference type="InterPro" id="IPR036465">
    <property type="entry name" value="vWFA_dom_sf"/>
</dbReference>
<evidence type="ECO:0000256" key="1">
    <source>
        <dbReference type="SAM" id="Phobius"/>
    </source>
</evidence>
<feature type="domain" description="DUF58" evidence="2">
    <location>
        <begin position="200"/>
        <end position="368"/>
    </location>
</feature>
<dbReference type="EMBL" id="NWBU01000011">
    <property type="protein sequence ID" value="PTQ09429.1"/>
    <property type="molecule type" value="Genomic_DNA"/>
</dbReference>
<keyword evidence="1" id="KW-0472">Membrane</keyword>
<reference evidence="3 4" key="1">
    <citation type="submission" date="2017-09" db="EMBL/GenBank/DDBJ databases">
        <title>Sphingomonas panjinensis sp.nov., isolated from oil-contaminated soil.</title>
        <authorList>
            <person name="Wang L."/>
            <person name="Chen L."/>
        </authorList>
    </citation>
    <scope>NUCLEOTIDE SEQUENCE [LARGE SCALE GENOMIC DNA]</scope>
    <source>
        <strain evidence="3 4">FW-11</strain>
    </source>
</reference>
<evidence type="ECO:0000313" key="3">
    <source>
        <dbReference type="EMBL" id="PTQ09429.1"/>
    </source>
</evidence>
<keyword evidence="4" id="KW-1185">Reference proteome</keyword>
<dbReference type="CDD" id="cd00198">
    <property type="entry name" value="vWFA"/>
    <property type="match status" value="1"/>
</dbReference>
<dbReference type="Gene3D" id="3.40.50.410">
    <property type="entry name" value="von Willebrand factor, type A domain"/>
    <property type="match status" value="1"/>
</dbReference>
<keyword evidence="1" id="KW-1133">Transmembrane helix</keyword>
<organism evidence="3 4">
    <name type="scientific">Sphingomonas oleivorans</name>
    <dbReference type="NCBI Taxonomy" id="1735121"/>
    <lineage>
        <taxon>Bacteria</taxon>
        <taxon>Pseudomonadati</taxon>
        <taxon>Pseudomonadota</taxon>
        <taxon>Alphaproteobacteria</taxon>
        <taxon>Sphingomonadales</taxon>
        <taxon>Sphingomonadaceae</taxon>
        <taxon>Sphingomonas</taxon>
    </lineage>
</organism>
<dbReference type="OrthoDB" id="9776116at2"/>
<dbReference type="PANTHER" id="PTHR33608:SF3">
    <property type="entry name" value="SLR2013 PROTEIN"/>
    <property type="match status" value="1"/>
</dbReference>
<name>A0A2T5FVF5_9SPHN</name>
<keyword evidence="1" id="KW-0812">Transmembrane</keyword>
<dbReference type="PANTHER" id="PTHR33608">
    <property type="entry name" value="BLL2464 PROTEIN"/>
    <property type="match status" value="1"/>
</dbReference>
<dbReference type="RefSeq" id="WP_107968927.1">
    <property type="nucleotide sequence ID" value="NZ_NWBU01000011.1"/>
</dbReference>
<gene>
    <name evidence="3" type="ORF">CLG96_14650</name>
</gene>
<dbReference type="Proteomes" id="UP000244162">
    <property type="component" value="Unassembled WGS sequence"/>
</dbReference>
<dbReference type="InterPro" id="IPR002881">
    <property type="entry name" value="DUF58"/>
</dbReference>
<comment type="caution">
    <text evidence="3">The sequence shown here is derived from an EMBL/GenBank/DDBJ whole genome shotgun (WGS) entry which is preliminary data.</text>
</comment>
<proteinExistence type="predicted"/>
<dbReference type="Pfam" id="PF01882">
    <property type="entry name" value="DUF58"/>
    <property type="match status" value="1"/>
</dbReference>
<evidence type="ECO:0000313" key="4">
    <source>
        <dbReference type="Proteomes" id="UP000244162"/>
    </source>
</evidence>
<sequence>MIYPSGRAILLAAAGAPVALLLAVLLPSLWYLGVGWTLFVAGLMVADALLAPRAGTAKIRVEVPGHIGVGAALPATIHVAFPADRAPATVEVALAVSPLLEVAASAPLTIADGMGAVSIELVAVRRGTAMIEQIWLRWRGTLGLAWTQRTLAPSSRIIVTPDIRPVQQTAAALFQRSTMQGLLAQRHRGDGAEFEALADFRPGMDKRSIDWKQSARHRRLLAKEYRPERNNNIVFALDAGRTMCEPVAGLPRIDRAVSAALVSAYVALKLGDRVSLFGFDARPRLASGAVAGTRSFGALQRLAASLDYTTNETNYTLALTTLDGHLDRRSMVVLFTEFTDATSAELMIRALGGLIERHLVIFVMLNDAELEDVVAAEPQDAADVARAVTAADLLRERRLVMSRLVHAGVHVIEARHDRVAVRLVDYYLELKRRNQL</sequence>
<dbReference type="SUPFAM" id="SSF53300">
    <property type="entry name" value="vWA-like"/>
    <property type="match status" value="1"/>
</dbReference>
<evidence type="ECO:0000259" key="2">
    <source>
        <dbReference type="Pfam" id="PF01882"/>
    </source>
</evidence>